<evidence type="ECO:0000256" key="2">
    <source>
        <dbReference type="ARBA" id="ARBA00022692"/>
    </source>
</evidence>
<proteinExistence type="predicted"/>
<keyword evidence="1" id="KW-1003">Cell membrane</keyword>
<keyword evidence="8" id="KW-1185">Reference proteome</keyword>
<evidence type="ECO:0000313" key="8">
    <source>
        <dbReference type="Proteomes" id="UP000325291"/>
    </source>
</evidence>
<evidence type="ECO:0000256" key="5">
    <source>
        <dbReference type="SAM" id="Phobius"/>
    </source>
</evidence>
<dbReference type="RefSeq" id="WP_111367439.1">
    <property type="nucleotide sequence ID" value="NZ_VINQ01000013.1"/>
</dbReference>
<dbReference type="GO" id="GO:0005886">
    <property type="term" value="C:plasma membrane"/>
    <property type="evidence" value="ECO:0007669"/>
    <property type="project" value="InterPro"/>
</dbReference>
<evidence type="ECO:0000259" key="6">
    <source>
        <dbReference type="Pfam" id="PF06305"/>
    </source>
</evidence>
<keyword evidence="3 5" id="KW-1133">Transmembrane helix</keyword>
<feature type="domain" description="Lipopolysaccharide assembly protein A" evidence="6">
    <location>
        <begin position="44"/>
        <end position="94"/>
    </location>
</feature>
<dbReference type="AlphaFoldDB" id="A0A5A9Z5V6"/>
<comment type="caution">
    <text evidence="7">The sequence shown here is derived from an EMBL/GenBank/DDBJ whole genome shotgun (WGS) entry which is preliminary data.</text>
</comment>
<evidence type="ECO:0000256" key="4">
    <source>
        <dbReference type="ARBA" id="ARBA00023136"/>
    </source>
</evidence>
<keyword evidence="2 5" id="KW-0812">Transmembrane</keyword>
<dbReference type="EMBL" id="VINQ01000013">
    <property type="protein sequence ID" value="KAA0912502.1"/>
    <property type="molecule type" value="Genomic_DNA"/>
</dbReference>
<gene>
    <name evidence="7" type="ORF">FLO80_15680</name>
</gene>
<keyword evidence="4 5" id="KW-0472">Membrane</keyword>
<evidence type="ECO:0000313" key="7">
    <source>
        <dbReference type="EMBL" id="KAA0912502.1"/>
    </source>
</evidence>
<evidence type="ECO:0000256" key="3">
    <source>
        <dbReference type="ARBA" id="ARBA00022989"/>
    </source>
</evidence>
<organism evidence="7 8">
    <name type="scientific">Aquicoccus porphyridii</name>
    <dbReference type="NCBI Taxonomy" id="1852029"/>
    <lineage>
        <taxon>Bacteria</taxon>
        <taxon>Pseudomonadati</taxon>
        <taxon>Pseudomonadota</taxon>
        <taxon>Alphaproteobacteria</taxon>
        <taxon>Rhodobacterales</taxon>
        <taxon>Paracoccaceae</taxon>
        <taxon>Aquicoccus</taxon>
    </lineage>
</organism>
<name>A0A5A9Z5V6_9RHOB</name>
<accession>A0A5A9Z5V6</accession>
<evidence type="ECO:0000256" key="1">
    <source>
        <dbReference type="ARBA" id="ARBA00022475"/>
    </source>
</evidence>
<sequence>MRYIRYAFLAVLAVCLISVAMANRGMVELRMLPEELGNLFGLNRSVDLPLFIVIFAAIVAGLMIGFVWEWLREHKHRADVARKDGEMKALRREMQRLRRGDGKGGKAGKQEDEVLALLDEAR</sequence>
<dbReference type="Proteomes" id="UP000325291">
    <property type="component" value="Unassembled WGS sequence"/>
</dbReference>
<feature type="transmembrane region" description="Helical" evidence="5">
    <location>
        <begin position="46"/>
        <end position="68"/>
    </location>
</feature>
<dbReference type="InterPro" id="IPR010445">
    <property type="entry name" value="LapA_dom"/>
</dbReference>
<reference evidence="7 8" key="1">
    <citation type="submission" date="2019-07" db="EMBL/GenBank/DDBJ databases">
        <title>Aquicoccus porphyridii gen. nov., sp. nov., isolated from a small marine red alga, Porphyridium marinum.</title>
        <authorList>
            <person name="Liu L."/>
        </authorList>
    </citation>
    <scope>NUCLEOTIDE SEQUENCE [LARGE SCALE GENOMIC DNA]</scope>
    <source>
        <strain evidence="7 8">L1 8-17</strain>
    </source>
</reference>
<protein>
    <submittedName>
        <fullName evidence="7">LapA family protein</fullName>
    </submittedName>
</protein>
<dbReference type="Pfam" id="PF06305">
    <property type="entry name" value="LapA_dom"/>
    <property type="match status" value="1"/>
</dbReference>